<dbReference type="EMBL" id="JAYGHG010000011">
    <property type="protein sequence ID" value="MEA5581528.1"/>
    <property type="molecule type" value="Genomic_DNA"/>
</dbReference>
<evidence type="ECO:0000313" key="2">
    <source>
        <dbReference type="Proteomes" id="UP001302120"/>
    </source>
</evidence>
<evidence type="ECO:0000313" key="1">
    <source>
        <dbReference type="EMBL" id="MEA5581528.1"/>
    </source>
</evidence>
<sequence length="315" mass="36795">MKVKYKFRVTGKLKPSAVYPIRIRGNTYELETNENGIVTYIVVSQKIDSPNLYPQVTQNPVPGVKLSLQISSLPLSLIQKELKVIEGLLSIYGLESIELTYPKTQWIAETEEDHQHLKIFKFKESISKIDDAQIPHIPFDLIARSFIGAVNGFDIEIPLSFFRKGRIDFCEHRYIEAIYDFYFLIETLYADGKYDTSGVLKKFESSNDLIEAIQKVIDNPEQMFITEKQQVLEFNKNYQGKSMREILKRIVELRGFLHHHTLKRKDIWHPEDHNRYETDAYFLQAVAFNIVIDLSHCCVFSQEVVEEYKKSFLNK</sequence>
<proteinExistence type="predicted"/>
<dbReference type="RefSeq" id="WP_323195862.1">
    <property type="nucleotide sequence ID" value="NZ_JAYGHG010000011.1"/>
</dbReference>
<keyword evidence="2" id="KW-1185">Reference proteome</keyword>
<gene>
    <name evidence="1" type="ORF">VB620_09265</name>
</gene>
<dbReference type="Proteomes" id="UP001302120">
    <property type="component" value="Unassembled WGS sequence"/>
</dbReference>
<comment type="caution">
    <text evidence="1">The sequence shown here is derived from an EMBL/GenBank/DDBJ whole genome shotgun (WGS) entry which is preliminary data.</text>
</comment>
<evidence type="ECO:0008006" key="3">
    <source>
        <dbReference type="Google" id="ProtNLM"/>
    </source>
</evidence>
<accession>A0ABU5UDD0</accession>
<reference evidence="1 2" key="1">
    <citation type="submission" date="2023-12" db="EMBL/GenBank/DDBJ databases">
        <title>Baltic Sea Cyanobacteria.</title>
        <authorList>
            <person name="Delbaje E."/>
            <person name="Fewer D.P."/>
            <person name="Shishido T.K."/>
        </authorList>
    </citation>
    <scope>NUCLEOTIDE SEQUENCE [LARGE SCALE GENOMIC DNA]</scope>
    <source>
        <strain evidence="1 2">UHCC-0300</strain>
    </source>
</reference>
<protein>
    <recommendedName>
        <fullName evidence="3">ApeA N-terminal domain-containing protein</fullName>
    </recommendedName>
</protein>
<organism evidence="1 2">
    <name type="scientific">Nodularia harveyana UHCC-0300</name>
    <dbReference type="NCBI Taxonomy" id="2974287"/>
    <lineage>
        <taxon>Bacteria</taxon>
        <taxon>Bacillati</taxon>
        <taxon>Cyanobacteriota</taxon>
        <taxon>Cyanophyceae</taxon>
        <taxon>Nostocales</taxon>
        <taxon>Nodulariaceae</taxon>
        <taxon>Nodularia</taxon>
    </lineage>
</organism>
<name>A0ABU5UDD0_9CYAN</name>